<feature type="domain" description="Thioredoxin" evidence="11">
    <location>
        <begin position="1"/>
        <end position="105"/>
    </location>
</feature>
<dbReference type="EMBL" id="AP024169">
    <property type="protein sequence ID" value="BCN32997.1"/>
    <property type="molecule type" value="Genomic_DNA"/>
</dbReference>
<evidence type="ECO:0000256" key="4">
    <source>
        <dbReference type="ARBA" id="ARBA00022982"/>
    </source>
</evidence>
<dbReference type="PIRSF" id="PIRSF000077">
    <property type="entry name" value="Thioredoxin"/>
    <property type="match status" value="1"/>
</dbReference>
<evidence type="ECO:0000256" key="3">
    <source>
        <dbReference type="ARBA" id="ARBA00022448"/>
    </source>
</evidence>
<name>A0A7R7EQB3_9FIRM</name>
<evidence type="ECO:0000256" key="1">
    <source>
        <dbReference type="ARBA" id="ARBA00008987"/>
    </source>
</evidence>
<dbReference type="PRINTS" id="PR00421">
    <property type="entry name" value="THIOREDOXIN"/>
</dbReference>
<dbReference type="GO" id="GO:0045454">
    <property type="term" value="P:cell redox homeostasis"/>
    <property type="evidence" value="ECO:0007669"/>
    <property type="project" value="TreeGrafter"/>
</dbReference>
<proteinExistence type="inferred from homology"/>
<feature type="active site" description="Nucleophile" evidence="9">
    <location>
        <position position="33"/>
    </location>
</feature>
<evidence type="ECO:0000256" key="7">
    <source>
        <dbReference type="NCBIfam" id="TIGR01068"/>
    </source>
</evidence>
<protein>
    <recommendedName>
        <fullName evidence="2 7">Thioredoxin</fullName>
    </recommendedName>
</protein>
<sequence>MSLKFTDENFEQEVIKADTLVLVDFYADWCGPCKMMAPVIDELSSDFEGTIKVGKLNVDNSPATSSKYKVMTIPTLLFIKNGEVVDTIIGVVPKATLVEKINSFK</sequence>
<dbReference type="AlphaFoldDB" id="A0A7R7EQB3"/>
<dbReference type="PROSITE" id="PS51352">
    <property type="entry name" value="THIOREDOXIN_2"/>
    <property type="match status" value="1"/>
</dbReference>
<dbReference type="GO" id="GO:0005829">
    <property type="term" value="C:cytosol"/>
    <property type="evidence" value="ECO:0007669"/>
    <property type="project" value="TreeGrafter"/>
</dbReference>
<dbReference type="SUPFAM" id="SSF52833">
    <property type="entry name" value="Thioredoxin-like"/>
    <property type="match status" value="1"/>
</dbReference>
<accession>A0A7R7EQB3</accession>
<dbReference type="PANTHER" id="PTHR45663:SF11">
    <property type="entry name" value="GEO12009P1"/>
    <property type="match status" value="1"/>
</dbReference>
<dbReference type="GO" id="GO:0015035">
    <property type="term" value="F:protein-disulfide reductase activity"/>
    <property type="evidence" value="ECO:0007669"/>
    <property type="project" value="UniProtKB-UniRule"/>
</dbReference>
<evidence type="ECO:0000256" key="5">
    <source>
        <dbReference type="ARBA" id="ARBA00023157"/>
    </source>
</evidence>
<reference evidence="12 13" key="1">
    <citation type="submission" date="2020-11" db="EMBL/GenBank/DDBJ databases">
        <title>Draft genome sequencing of a Lachnospiraceae strain isolated from anoxic soil subjected to BSD treatment.</title>
        <authorList>
            <person name="Uek A."/>
            <person name="Tonouchi A."/>
        </authorList>
    </citation>
    <scope>NUCLEOTIDE SEQUENCE [LARGE SCALE GENOMIC DNA]</scope>
    <source>
        <strain evidence="12 13">TB5</strain>
    </source>
</reference>
<feature type="site" description="Contributes to redox potential value" evidence="9">
    <location>
        <position position="31"/>
    </location>
</feature>
<dbReference type="Pfam" id="PF00085">
    <property type="entry name" value="Thioredoxin"/>
    <property type="match status" value="1"/>
</dbReference>
<dbReference type="Proteomes" id="UP000595897">
    <property type="component" value="Chromosome"/>
</dbReference>
<evidence type="ECO:0000256" key="8">
    <source>
        <dbReference type="PIRNR" id="PIRNR000077"/>
    </source>
</evidence>
<dbReference type="PROSITE" id="PS00194">
    <property type="entry name" value="THIOREDOXIN_1"/>
    <property type="match status" value="1"/>
</dbReference>
<dbReference type="InterPro" id="IPR005746">
    <property type="entry name" value="Thioredoxin"/>
</dbReference>
<evidence type="ECO:0000256" key="9">
    <source>
        <dbReference type="PIRSR" id="PIRSR000077-1"/>
    </source>
</evidence>
<dbReference type="PANTHER" id="PTHR45663">
    <property type="entry name" value="GEO12009P1"/>
    <property type="match status" value="1"/>
</dbReference>
<dbReference type="InterPro" id="IPR036249">
    <property type="entry name" value="Thioredoxin-like_sf"/>
</dbReference>
<evidence type="ECO:0000256" key="10">
    <source>
        <dbReference type="PIRSR" id="PIRSR000077-4"/>
    </source>
</evidence>
<dbReference type="NCBIfam" id="TIGR01068">
    <property type="entry name" value="thioredoxin"/>
    <property type="match status" value="1"/>
</dbReference>
<dbReference type="FunFam" id="3.40.30.10:FF:000001">
    <property type="entry name" value="Thioredoxin"/>
    <property type="match status" value="1"/>
</dbReference>
<keyword evidence="13" id="KW-1185">Reference proteome</keyword>
<feature type="site" description="Contributes to redox potential value" evidence="9">
    <location>
        <position position="32"/>
    </location>
</feature>
<dbReference type="InterPro" id="IPR013766">
    <property type="entry name" value="Thioredoxin_domain"/>
</dbReference>
<dbReference type="KEGG" id="ahb:bsdtb5_42920"/>
<feature type="active site" description="Nucleophile" evidence="9">
    <location>
        <position position="30"/>
    </location>
</feature>
<dbReference type="CDD" id="cd02947">
    <property type="entry name" value="TRX_family"/>
    <property type="match status" value="1"/>
</dbReference>
<evidence type="ECO:0000259" key="11">
    <source>
        <dbReference type="PROSITE" id="PS51352"/>
    </source>
</evidence>
<feature type="site" description="Deprotonates C-terminal active site Cys" evidence="9">
    <location>
        <position position="24"/>
    </location>
</feature>
<gene>
    <name evidence="12" type="primary">trxA</name>
    <name evidence="12" type="ORF">bsdtb5_42920</name>
</gene>
<evidence type="ECO:0000256" key="2">
    <source>
        <dbReference type="ARBA" id="ARBA00020570"/>
    </source>
</evidence>
<keyword evidence="6 10" id="KW-0676">Redox-active center</keyword>
<evidence type="ECO:0000313" key="12">
    <source>
        <dbReference type="EMBL" id="BCN32997.1"/>
    </source>
</evidence>
<evidence type="ECO:0000256" key="6">
    <source>
        <dbReference type="ARBA" id="ARBA00023284"/>
    </source>
</evidence>
<dbReference type="RefSeq" id="WP_271716164.1">
    <property type="nucleotide sequence ID" value="NZ_AP024169.1"/>
</dbReference>
<feature type="disulfide bond" description="Redox-active" evidence="10">
    <location>
        <begin position="30"/>
        <end position="33"/>
    </location>
</feature>
<dbReference type="Gene3D" id="3.40.30.10">
    <property type="entry name" value="Glutaredoxin"/>
    <property type="match status" value="1"/>
</dbReference>
<keyword evidence="5 10" id="KW-1015">Disulfide bond</keyword>
<organism evidence="12 13">
    <name type="scientific">Anaeromicropila herbilytica</name>
    <dbReference type="NCBI Taxonomy" id="2785025"/>
    <lineage>
        <taxon>Bacteria</taxon>
        <taxon>Bacillati</taxon>
        <taxon>Bacillota</taxon>
        <taxon>Clostridia</taxon>
        <taxon>Lachnospirales</taxon>
        <taxon>Lachnospiraceae</taxon>
        <taxon>Anaeromicropila</taxon>
    </lineage>
</organism>
<evidence type="ECO:0000313" key="13">
    <source>
        <dbReference type="Proteomes" id="UP000595897"/>
    </source>
</evidence>
<keyword evidence="4" id="KW-0249">Electron transport</keyword>
<dbReference type="InterPro" id="IPR017937">
    <property type="entry name" value="Thioredoxin_CS"/>
</dbReference>
<keyword evidence="3" id="KW-0813">Transport</keyword>
<comment type="similarity">
    <text evidence="1 8">Belongs to the thioredoxin family.</text>
</comment>